<dbReference type="Pfam" id="PF07748">
    <property type="entry name" value="Glyco_hydro_38C"/>
    <property type="match status" value="1"/>
</dbReference>
<evidence type="ECO:0000256" key="5">
    <source>
        <dbReference type="ARBA" id="ARBA00022723"/>
    </source>
</evidence>
<evidence type="ECO:0000256" key="10">
    <source>
        <dbReference type="SAM" id="MobiDB-lite"/>
    </source>
</evidence>
<dbReference type="GO" id="GO:0046872">
    <property type="term" value="F:metal ion binding"/>
    <property type="evidence" value="ECO:0007669"/>
    <property type="project" value="UniProtKB-KW"/>
</dbReference>
<dbReference type="EMBL" id="KB007857">
    <property type="protein sequence ID" value="ELR23298.1"/>
    <property type="molecule type" value="Genomic_DNA"/>
</dbReference>
<dbReference type="InterPro" id="IPR013780">
    <property type="entry name" value="Glyco_hydro_b"/>
</dbReference>
<evidence type="ECO:0000256" key="2">
    <source>
        <dbReference type="ARBA" id="ARBA00001947"/>
    </source>
</evidence>
<dbReference type="Pfam" id="PF01074">
    <property type="entry name" value="Glyco_hydro_38N"/>
    <property type="match status" value="1"/>
</dbReference>
<feature type="domain" description="Glycoside hydrolase family 38 central" evidence="13">
    <location>
        <begin position="352"/>
        <end position="437"/>
    </location>
</feature>
<keyword evidence="11" id="KW-0472">Membrane</keyword>
<dbReference type="Gene3D" id="2.60.40.1360">
    <property type="match status" value="1"/>
</dbReference>
<evidence type="ECO:0000259" key="13">
    <source>
        <dbReference type="SMART" id="SM00872"/>
    </source>
</evidence>
<feature type="chain" id="PRO_5003990394" description="alpha-mannosidase" evidence="12">
    <location>
        <begin position="36"/>
        <end position="1332"/>
    </location>
</feature>
<dbReference type="InterPro" id="IPR037094">
    <property type="entry name" value="Glyco_hydro_38_cen_sf"/>
</dbReference>
<dbReference type="Gene3D" id="2.70.98.30">
    <property type="entry name" value="Golgi alpha-mannosidase II, domain 4"/>
    <property type="match status" value="1"/>
</dbReference>
<proteinExistence type="inferred from homology"/>
<evidence type="ECO:0000256" key="12">
    <source>
        <dbReference type="SAM" id="SignalP"/>
    </source>
</evidence>
<evidence type="ECO:0000256" key="9">
    <source>
        <dbReference type="ARBA" id="ARBA00023295"/>
    </source>
</evidence>
<dbReference type="GO" id="GO:0006013">
    <property type="term" value="P:mannose metabolic process"/>
    <property type="evidence" value="ECO:0007669"/>
    <property type="project" value="InterPro"/>
</dbReference>
<feature type="compositionally biased region" description="Basic and acidic residues" evidence="10">
    <location>
        <begin position="742"/>
        <end position="757"/>
    </location>
</feature>
<dbReference type="FunFam" id="1.20.1270.50:FF:000002">
    <property type="entry name" value="Alpha-mannosidase"/>
    <property type="match status" value="1"/>
</dbReference>
<dbReference type="CDD" id="cd00451">
    <property type="entry name" value="GH38N_AMII_euk"/>
    <property type="match status" value="1"/>
</dbReference>
<dbReference type="SUPFAM" id="SSF88713">
    <property type="entry name" value="Glycoside hydrolase/deacetylase"/>
    <property type="match status" value="1"/>
</dbReference>
<dbReference type="GO" id="GO:0005764">
    <property type="term" value="C:lysosome"/>
    <property type="evidence" value="ECO:0007669"/>
    <property type="project" value="TreeGrafter"/>
</dbReference>
<dbReference type="InterPro" id="IPR050843">
    <property type="entry name" value="Glycosyl_Hydrlase_38"/>
</dbReference>
<dbReference type="OMA" id="CLKYDFR"/>
<evidence type="ECO:0000313" key="14">
    <source>
        <dbReference type="EMBL" id="ELR23298.1"/>
    </source>
</evidence>
<evidence type="ECO:0000256" key="1">
    <source>
        <dbReference type="ARBA" id="ARBA00000365"/>
    </source>
</evidence>
<dbReference type="KEGG" id="acan:ACA1_068820"/>
<keyword evidence="9" id="KW-0326">Glycosidase</keyword>
<dbReference type="SMART" id="SM00872">
    <property type="entry name" value="Alpha-mann_mid"/>
    <property type="match status" value="1"/>
</dbReference>
<dbReference type="InterPro" id="IPR028995">
    <property type="entry name" value="Glyco_hydro_57/38_cen_sf"/>
</dbReference>
<name>L8HEV2_ACACF</name>
<dbReference type="STRING" id="1257118.L8HEV2"/>
<accession>L8HEV2</accession>
<feature type="region of interest" description="Disordered" evidence="10">
    <location>
        <begin position="742"/>
        <end position="761"/>
    </location>
</feature>
<protein>
    <recommendedName>
        <fullName evidence="4">alpha-mannosidase</fullName>
        <ecNumber evidence="4">3.2.1.24</ecNumber>
    </recommendedName>
</protein>
<dbReference type="VEuPathDB" id="AmoebaDB:ACA1_068820"/>
<dbReference type="InterPro" id="IPR015341">
    <property type="entry name" value="Glyco_hydro_38_cen"/>
</dbReference>
<evidence type="ECO:0000256" key="7">
    <source>
        <dbReference type="ARBA" id="ARBA00022833"/>
    </source>
</evidence>
<feature type="signal peptide" evidence="12">
    <location>
        <begin position="1"/>
        <end position="35"/>
    </location>
</feature>
<comment type="similarity">
    <text evidence="3">Belongs to the glycosyl hydrolase 38 family.</text>
</comment>
<keyword evidence="12" id="KW-0732">Signal</keyword>
<feature type="compositionally biased region" description="Basic and acidic residues" evidence="10">
    <location>
        <begin position="1117"/>
        <end position="1144"/>
    </location>
</feature>
<dbReference type="SUPFAM" id="SSF74650">
    <property type="entry name" value="Galactose mutarotase-like"/>
    <property type="match status" value="1"/>
</dbReference>
<keyword evidence="7" id="KW-0862">Zinc</keyword>
<dbReference type="PANTHER" id="PTHR11607">
    <property type="entry name" value="ALPHA-MANNOSIDASE"/>
    <property type="match status" value="1"/>
</dbReference>
<feature type="region of interest" description="Disordered" evidence="10">
    <location>
        <begin position="1106"/>
        <end position="1218"/>
    </location>
</feature>
<dbReference type="GeneID" id="14924271"/>
<keyword evidence="8" id="KW-1015">Disulfide bond</keyword>
<dbReference type="RefSeq" id="XP_004352826.1">
    <property type="nucleotide sequence ID" value="XM_004352774.1"/>
</dbReference>
<dbReference type="GO" id="GO:0004559">
    <property type="term" value="F:alpha-mannosidase activity"/>
    <property type="evidence" value="ECO:0007669"/>
    <property type="project" value="UniProtKB-EC"/>
</dbReference>
<keyword evidence="15" id="KW-1185">Reference proteome</keyword>
<feature type="compositionally biased region" description="Basic and acidic residues" evidence="10">
    <location>
        <begin position="1168"/>
        <end position="1208"/>
    </location>
</feature>
<keyword evidence="11" id="KW-1133">Transmembrane helix</keyword>
<dbReference type="Pfam" id="PF09261">
    <property type="entry name" value="Alpha-mann_mid"/>
    <property type="match status" value="1"/>
</dbReference>
<dbReference type="SUPFAM" id="SSF88688">
    <property type="entry name" value="Families 57/38 glycoside transferase middle domain"/>
    <property type="match status" value="1"/>
</dbReference>
<comment type="catalytic activity">
    <reaction evidence="1">
        <text>Hydrolysis of terminal, non-reducing alpha-D-mannose residues in alpha-D-mannosides.</text>
        <dbReference type="EC" id="3.2.1.24"/>
    </reaction>
</comment>
<dbReference type="InterPro" id="IPR027291">
    <property type="entry name" value="Glyco_hydro_38_N_sf"/>
</dbReference>
<dbReference type="InterPro" id="IPR011682">
    <property type="entry name" value="Glyco_hydro_38_C"/>
</dbReference>
<keyword evidence="6 14" id="KW-0378">Hydrolase</keyword>
<evidence type="ECO:0000256" key="6">
    <source>
        <dbReference type="ARBA" id="ARBA00022801"/>
    </source>
</evidence>
<dbReference type="Gene3D" id="3.20.110.10">
    <property type="entry name" value="Glycoside hydrolase 38, N terminal domain"/>
    <property type="match status" value="1"/>
</dbReference>
<evidence type="ECO:0000256" key="8">
    <source>
        <dbReference type="ARBA" id="ARBA00023157"/>
    </source>
</evidence>
<gene>
    <name evidence="14" type="ORF">ACA1_068820</name>
</gene>
<dbReference type="Gene3D" id="2.60.40.1180">
    <property type="entry name" value="Golgi alpha-mannosidase II"/>
    <property type="match status" value="1"/>
</dbReference>
<keyword evidence="5" id="KW-0479">Metal-binding</keyword>
<keyword evidence="11" id="KW-0812">Transmembrane</keyword>
<dbReference type="PANTHER" id="PTHR11607:SF3">
    <property type="entry name" value="LYSOSOMAL ALPHA-MANNOSIDASE"/>
    <property type="match status" value="1"/>
</dbReference>
<evidence type="ECO:0000256" key="4">
    <source>
        <dbReference type="ARBA" id="ARBA00012752"/>
    </source>
</evidence>
<dbReference type="Gene3D" id="1.20.1270.50">
    <property type="entry name" value="Glycoside hydrolase family 38, central domain"/>
    <property type="match status" value="1"/>
</dbReference>
<dbReference type="InterPro" id="IPR011013">
    <property type="entry name" value="Gal_mutarotase_sf_dom"/>
</dbReference>
<evidence type="ECO:0000256" key="11">
    <source>
        <dbReference type="SAM" id="Phobius"/>
    </source>
</evidence>
<reference evidence="14 15" key="1">
    <citation type="journal article" date="2013" name="Genome Biol.">
        <title>Genome of Acanthamoeba castellanii highlights extensive lateral gene transfer and early evolution of tyrosine kinase signaling.</title>
        <authorList>
            <person name="Clarke M."/>
            <person name="Lohan A.J."/>
            <person name="Liu B."/>
            <person name="Lagkouvardos I."/>
            <person name="Roy S."/>
            <person name="Zafar N."/>
            <person name="Bertelli C."/>
            <person name="Schilde C."/>
            <person name="Kianianmomeni A."/>
            <person name="Burglin T.R."/>
            <person name="Frech C."/>
            <person name="Turcotte B."/>
            <person name="Kopec K.O."/>
            <person name="Synnott J.M."/>
            <person name="Choo C."/>
            <person name="Paponov I."/>
            <person name="Finkler A."/>
            <person name="Soon Heng Tan C."/>
            <person name="Hutchins A.P."/>
            <person name="Weinmeier T."/>
            <person name="Rattei T."/>
            <person name="Chu J.S."/>
            <person name="Gimenez G."/>
            <person name="Irimia M."/>
            <person name="Rigden D.J."/>
            <person name="Fitzpatrick D.A."/>
            <person name="Lorenzo-Morales J."/>
            <person name="Bateman A."/>
            <person name="Chiu C.H."/>
            <person name="Tang P."/>
            <person name="Hegemann P."/>
            <person name="Fromm H."/>
            <person name="Raoult D."/>
            <person name="Greub G."/>
            <person name="Miranda-Saavedra D."/>
            <person name="Chen N."/>
            <person name="Nash P."/>
            <person name="Ginger M.L."/>
            <person name="Horn M."/>
            <person name="Schaap P."/>
            <person name="Caler L."/>
            <person name="Loftus B."/>
        </authorList>
    </citation>
    <scope>NUCLEOTIDE SEQUENCE [LARGE SCALE GENOMIC DNA]</scope>
    <source>
        <strain evidence="14 15">Neff</strain>
    </source>
</reference>
<dbReference type="OrthoDB" id="10261055at2759"/>
<feature type="transmembrane region" description="Helical" evidence="11">
    <location>
        <begin position="1238"/>
        <end position="1258"/>
    </location>
</feature>
<comment type="cofactor">
    <cofactor evidence="2">
        <name>Zn(2+)</name>
        <dbReference type="ChEBI" id="CHEBI:29105"/>
    </cofactor>
</comment>
<dbReference type="GO" id="GO:0030246">
    <property type="term" value="F:carbohydrate binding"/>
    <property type="evidence" value="ECO:0007669"/>
    <property type="project" value="InterPro"/>
</dbReference>
<sequence length="1332" mass="150103">MGRAGKTSNRFLSFSPHILFTFLFALSLCASGALAREETVKAFLIPHSHCDPGWLETYEVPSFIRDFFSNGYHSHFVERILTEVMNSLSRSPDRRFVWAEISFFSRWFDTKSVTVKQQVKKFVENGQLEFVEGGWVQPDEANTNFDILVNQLTEGHDYLLKNFGVRPRFAWQIDPFGHSSLTPTLAAAVGFDALVINRIHHNLKSYFKQTRHMEFVWQGSPSLGEESEIFTHVLHTHYSAPQGFDFEEGNVSPVGSNAQQRAAQLAKELKNRAEAYRTPNLLVTFGDDFKFQRAEHQFSNMDLLIGEINKGNYGVKIQYATLSEYFDAVFAAKKDFPLYKGDFFPYADNSDSYWTGYYTTRPKLKGLTRQATSILHSAETAYALGRAQDFSKHIPTAWDRHYTNILQGRRDTALVQHHDGITGTAKPFVADDYTNRLNRAVDISHETIAEMTKHLLYNEQQDANSLAVLKDIEFGVFDAQDRLFTLKAGDEYPLVYHNGLGWTRYQYVQVKVSTAKPLTLRVFDADGSAVPVQTSPLNTKAEKSGSVFFLNFMAEVPPLGVSTYFVRVVDSTTVPEAPRQHQAHFYGREELAGDVSNLKIENEFLKVTLSPQTGLPDKLFNKVTGQEIALHQKYAEYQTSRSGAYIFRPAGLTELSLDVKVSIATGELMSEIAITLSASRKLTLRLYTAPQDPLSHPEVGGVLFTSHLIDAPGNREVVVRYKTDIPTDDTFYTDNGIELQKRSRNTNEARSRAHIESSRAGAQETQYYPSISIAMLRHISQDLQFTVISSQSMGTTSYVDGGLELMLHRHLSQDDGRGLGEGVRDHNVVTIQQWLMLGHTEDAELHRRRLSLQQDHPLTPVTITKAPETFVWSDHFVNSYTPLSASLPANVHLLSLKARDAVSSEVVLRLIHIAEGTEAIAAPTEVLPRNFQSEVTVQLGKLFSSTEDGWAIEHPRPQADEVDQRVRYDASLGMLSMKIDFNRLGRGGNQNTDEEGVFLSQAALDKIEQAKAASRRTLSIADDDYDAEEGDAEHVLDDHQIVYERDVKQRGAKRRVFDPASVSTEASQRKLLAVGANVDPLTMLLRPLQMKSLLLLLEKKGTKAIIEPEVDEGPGQEEEKNSEEEAQKLKEQAEAEAERRKLQKEEEEEEEEEAREKEQAKLKAKQKMQREEEERQQHEQRRKAQLEKEQEQEKTENNRKAETDRRAEASFPAASRSQADLMAEEQRFLSSGLEGERMMLMFLTIVIISLMVVTYLAFHRRHASAIISVSSLAAASYPWSNGNAPQFSSGGAGASSPASGKDFYRREMDQRLYRAARAYPIGAFLVRSCSLG</sequence>
<evidence type="ECO:0000313" key="15">
    <source>
        <dbReference type="Proteomes" id="UP000011083"/>
    </source>
</evidence>
<organism evidence="14 15">
    <name type="scientific">Acanthamoeba castellanii (strain ATCC 30010 / Neff)</name>
    <dbReference type="NCBI Taxonomy" id="1257118"/>
    <lineage>
        <taxon>Eukaryota</taxon>
        <taxon>Amoebozoa</taxon>
        <taxon>Discosea</taxon>
        <taxon>Longamoebia</taxon>
        <taxon>Centramoebida</taxon>
        <taxon>Acanthamoebidae</taxon>
        <taxon>Acanthamoeba</taxon>
    </lineage>
</organism>
<dbReference type="EC" id="3.2.1.24" evidence="4"/>
<dbReference type="InterPro" id="IPR011330">
    <property type="entry name" value="Glyco_hydro/deAcase_b/a-brl"/>
</dbReference>
<evidence type="ECO:0000256" key="3">
    <source>
        <dbReference type="ARBA" id="ARBA00009792"/>
    </source>
</evidence>
<dbReference type="InterPro" id="IPR000602">
    <property type="entry name" value="Glyco_hydro_38_N"/>
</dbReference>
<dbReference type="Proteomes" id="UP000011083">
    <property type="component" value="Unassembled WGS sequence"/>
</dbReference>